<accession>A0A813XB33</accession>
<proteinExistence type="predicted"/>
<dbReference type="EMBL" id="CAJNOT010000156">
    <property type="protein sequence ID" value="CAF0869003.1"/>
    <property type="molecule type" value="Genomic_DNA"/>
</dbReference>
<organism evidence="2 3">
    <name type="scientific">Rotaria sordida</name>
    <dbReference type="NCBI Taxonomy" id="392033"/>
    <lineage>
        <taxon>Eukaryota</taxon>
        <taxon>Metazoa</taxon>
        <taxon>Spiralia</taxon>
        <taxon>Gnathifera</taxon>
        <taxon>Rotifera</taxon>
        <taxon>Eurotatoria</taxon>
        <taxon>Bdelloidea</taxon>
        <taxon>Philodinida</taxon>
        <taxon>Philodinidae</taxon>
        <taxon>Rotaria</taxon>
    </lineage>
</organism>
<evidence type="ECO:0000313" key="2">
    <source>
        <dbReference type="EMBL" id="CAF0869003.1"/>
    </source>
</evidence>
<reference evidence="2" key="1">
    <citation type="submission" date="2021-02" db="EMBL/GenBank/DDBJ databases">
        <authorList>
            <person name="Nowell W R."/>
        </authorList>
    </citation>
    <scope>NUCLEOTIDE SEQUENCE</scope>
</reference>
<feature type="region of interest" description="Disordered" evidence="1">
    <location>
        <begin position="43"/>
        <end position="72"/>
    </location>
</feature>
<comment type="caution">
    <text evidence="2">The sequence shown here is derived from an EMBL/GenBank/DDBJ whole genome shotgun (WGS) entry which is preliminary data.</text>
</comment>
<sequence>MPLYMEHILATDPNRPADSATEYRTRYMSPRREDYTPHIVLPKINTNRPPSRSRSFLSYDVDPNSTSSSSEYRLRFPNHHPKRPYVFHAQPSHVFDFVPMPVNSKISPRGVDPSPAFTKDTEYHERFPNYRSYVPIQDLVPPHLPSQPNMLSATQIKKDRMTRSQYFHELITDSDKFNGGQRYIGNSEQRTAFQWPNHHQQQQQQQEQSTASYSTMNMYYPIPPIYRQVLNASN</sequence>
<dbReference type="AlphaFoldDB" id="A0A813XB33"/>
<evidence type="ECO:0000256" key="1">
    <source>
        <dbReference type="SAM" id="MobiDB-lite"/>
    </source>
</evidence>
<protein>
    <submittedName>
        <fullName evidence="2">Uncharacterized protein</fullName>
    </submittedName>
</protein>
<dbReference type="Proteomes" id="UP000663864">
    <property type="component" value="Unassembled WGS sequence"/>
</dbReference>
<feature type="compositionally biased region" description="Polar residues" evidence="1">
    <location>
        <begin position="44"/>
        <end position="56"/>
    </location>
</feature>
<name>A0A813XB33_9BILA</name>
<gene>
    <name evidence="2" type="ORF">ZHD862_LOCUS5783</name>
</gene>
<evidence type="ECO:0000313" key="3">
    <source>
        <dbReference type="Proteomes" id="UP000663864"/>
    </source>
</evidence>